<feature type="domain" description="ABC transmembrane type-1" evidence="8">
    <location>
        <begin position="70"/>
        <end position="259"/>
    </location>
</feature>
<evidence type="ECO:0000313" key="10">
    <source>
        <dbReference type="Proteomes" id="UP000076128"/>
    </source>
</evidence>
<keyword evidence="4 7" id="KW-0812">Transmembrane</keyword>
<feature type="transmembrane region" description="Helical" evidence="7">
    <location>
        <begin position="119"/>
        <end position="144"/>
    </location>
</feature>
<keyword evidence="2 7" id="KW-0813">Transport</keyword>
<evidence type="ECO:0000256" key="1">
    <source>
        <dbReference type="ARBA" id="ARBA00004651"/>
    </source>
</evidence>
<keyword evidence="10" id="KW-1185">Reference proteome</keyword>
<feature type="transmembrane region" description="Helical" evidence="7">
    <location>
        <begin position="195"/>
        <end position="216"/>
    </location>
</feature>
<gene>
    <name evidence="9" type="ORF">AKL17_3837</name>
</gene>
<evidence type="ECO:0000256" key="3">
    <source>
        <dbReference type="ARBA" id="ARBA00022475"/>
    </source>
</evidence>
<dbReference type="AlphaFoldDB" id="A0A161GZ81"/>
<evidence type="ECO:0000256" key="4">
    <source>
        <dbReference type="ARBA" id="ARBA00022692"/>
    </source>
</evidence>
<dbReference type="Pfam" id="PF00528">
    <property type="entry name" value="BPD_transp_1"/>
    <property type="match status" value="1"/>
</dbReference>
<sequence length="273" mass="29015">MRDFLRNPVGVVGLVLLMIVLVVALFGPWLAPYDPQLFHAPSRLQGPSAEFWLGTDQYGRDLLSRILHGAPSTVFFGLGATALGVGAGSVIGVVAGVAGGKVDSIIMRVLDGFLAMPELLFTLLIVTFLGGGMTQAMLAVAVTFAPGMARIARSAVLSVRTREYVLAAIARGESRMWIVGREVLPNALGPIIVEATIRVSFAIMIGATLGFLGLGAQPPSTEWGLMVSEARQFMFRNPWCVVVPGVAIAITAMGFNLFGDALRDAFDPKRSRS</sequence>
<dbReference type="EMBL" id="CP012661">
    <property type="protein sequence ID" value="AMY71059.1"/>
    <property type="molecule type" value="Genomic_DNA"/>
</dbReference>
<dbReference type="PANTHER" id="PTHR43386">
    <property type="entry name" value="OLIGOPEPTIDE TRANSPORT SYSTEM PERMEASE PROTEIN APPC"/>
    <property type="match status" value="1"/>
</dbReference>
<dbReference type="SUPFAM" id="SSF161098">
    <property type="entry name" value="MetI-like"/>
    <property type="match status" value="1"/>
</dbReference>
<dbReference type="GO" id="GO:0005886">
    <property type="term" value="C:plasma membrane"/>
    <property type="evidence" value="ECO:0007669"/>
    <property type="project" value="UniProtKB-SubCell"/>
</dbReference>
<dbReference type="CDD" id="cd06261">
    <property type="entry name" value="TM_PBP2"/>
    <property type="match status" value="1"/>
</dbReference>
<accession>A0A161GZ81</accession>
<dbReference type="KEGG" id="daa:AKL17_3837"/>
<evidence type="ECO:0000313" key="9">
    <source>
        <dbReference type="EMBL" id="AMY71059.1"/>
    </source>
</evidence>
<dbReference type="Gene3D" id="1.10.3720.10">
    <property type="entry name" value="MetI-like"/>
    <property type="match status" value="1"/>
</dbReference>
<dbReference type="OrthoDB" id="9766870at2"/>
<dbReference type="PATRIC" id="fig|1335048.3.peg.3978"/>
<feature type="transmembrane region" description="Helical" evidence="7">
    <location>
        <begin position="74"/>
        <end position="98"/>
    </location>
</feature>
<keyword evidence="3" id="KW-1003">Cell membrane</keyword>
<dbReference type="STRING" id="1335048.AKL17_3837"/>
<dbReference type="Pfam" id="PF12911">
    <property type="entry name" value="OppC_N"/>
    <property type="match status" value="1"/>
</dbReference>
<evidence type="ECO:0000259" key="8">
    <source>
        <dbReference type="PROSITE" id="PS50928"/>
    </source>
</evidence>
<dbReference type="InterPro" id="IPR035906">
    <property type="entry name" value="MetI-like_sf"/>
</dbReference>
<protein>
    <submittedName>
        <fullName evidence="9">DppCch1</fullName>
    </submittedName>
</protein>
<dbReference type="InterPro" id="IPR000515">
    <property type="entry name" value="MetI-like"/>
</dbReference>
<reference evidence="9 10" key="1">
    <citation type="submission" date="2015-09" db="EMBL/GenBank/DDBJ databases">
        <title>Complete genome sequence of Defluviimonas alba cai42t isolated from an oilfield in Xinjiang.</title>
        <authorList>
            <person name="Geng S."/>
            <person name="Pan X."/>
            <person name="Wu X."/>
        </authorList>
    </citation>
    <scope>NUCLEOTIDE SEQUENCE [LARGE SCALE GENOMIC DNA]</scope>
    <source>
        <strain evidence="10">cai42</strain>
    </source>
</reference>
<comment type="subcellular location">
    <subcellularLocation>
        <location evidence="1 7">Cell membrane</location>
        <topology evidence="1 7">Multi-pass membrane protein</topology>
    </subcellularLocation>
</comment>
<keyword evidence="6 7" id="KW-0472">Membrane</keyword>
<proteinExistence type="inferred from homology"/>
<feature type="transmembrane region" description="Helical" evidence="7">
    <location>
        <begin position="237"/>
        <end position="258"/>
    </location>
</feature>
<evidence type="ECO:0000256" key="2">
    <source>
        <dbReference type="ARBA" id="ARBA00022448"/>
    </source>
</evidence>
<dbReference type="PANTHER" id="PTHR43386:SF25">
    <property type="entry name" value="PEPTIDE ABC TRANSPORTER PERMEASE PROTEIN"/>
    <property type="match status" value="1"/>
</dbReference>
<organism evidence="9 10">
    <name type="scientific">Frigidibacter mobilis</name>
    <dbReference type="NCBI Taxonomy" id="1335048"/>
    <lineage>
        <taxon>Bacteria</taxon>
        <taxon>Pseudomonadati</taxon>
        <taxon>Pseudomonadota</taxon>
        <taxon>Alphaproteobacteria</taxon>
        <taxon>Rhodobacterales</taxon>
        <taxon>Paracoccaceae</taxon>
        <taxon>Frigidibacter</taxon>
    </lineage>
</organism>
<dbReference type="InterPro" id="IPR025966">
    <property type="entry name" value="OppC_N"/>
</dbReference>
<comment type="similarity">
    <text evidence="7">Belongs to the binding-protein-dependent transport system permease family.</text>
</comment>
<dbReference type="PROSITE" id="PS50928">
    <property type="entry name" value="ABC_TM1"/>
    <property type="match status" value="1"/>
</dbReference>
<dbReference type="Proteomes" id="UP000076128">
    <property type="component" value="Chromosome"/>
</dbReference>
<keyword evidence="5 7" id="KW-1133">Transmembrane helix</keyword>
<evidence type="ECO:0000256" key="6">
    <source>
        <dbReference type="ARBA" id="ARBA00023136"/>
    </source>
</evidence>
<evidence type="ECO:0000256" key="7">
    <source>
        <dbReference type="RuleBase" id="RU363032"/>
    </source>
</evidence>
<evidence type="ECO:0000256" key="5">
    <source>
        <dbReference type="ARBA" id="ARBA00022989"/>
    </source>
</evidence>
<name>A0A161GZ81_9RHOB</name>
<dbReference type="GO" id="GO:0055085">
    <property type="term" value="P:transmembrane transport"/>
    <property type="evidence" value="ECO:0007669"/>
    <property type="project" value="InterPro"/>
</dbReference>
<dbReference type="RefSeq" id="WP_066815890.1">
    <property type="nucleotide sequence ID" value="NZ_CP012661.1"/>
</dbReference>
<feature type="transmembrane region" description="Helical" evidence="7">
    <location>
        <begin position="12"/>
        <end position="31"/>
    </location>
</feature>
<dbReference type="InterPro" id="IPR050366">
    <property type="entry name" value="BP-dependent_transpt_permease"/>
</dbReference>